<evidence type="ECO:0000313" key="1">
    <source>
        <dbReference type="EMBL" id="PMB89480.1"/>
    </source>
</evidence>
<organism evidence="1 2">
    <name type="scientific">Varibaculum cambriense</name>
    <dbReference type="NCBI Taxonomy" id="184870"/>
    <lineage>
        <taxon>Bacteria</taxon>
        <taxon>Bacillati</taxon>
        <taxon>Actinomycetota</taxon>
        <taxon>Actinomycetes</taxon>
        <taxon>Actinomycetales</taxon>
        <taxon>Actinomycetaceae</taxon>
        <taxon>Varibaculum</taxon>
    </lineage>
</organism>
<proteinExistence type="predicted"/>
<dbReference type="Proteomes" id="UP000243201">
    <property type="component" value="Unassembled WGS sequence"/>
</dbReference>
<protein>
    <submittedName>
        <fullName evidence="1">Uncharacterized protein</fullName>
    </submittedName>
</protein>
<dbReference type="EMBL" id="PNGC01000002">
    <property type="protein sequence ID" value="PMB89480.1"/>
    <property type="molecule type" value="Genomic_DNA"/>
</dbReference>
<sequence length="76" mass="8525">MMRTTIAFASGILLPLKNWYWLRNTLTNCYYEINRQYINMGVGGIIPPTPRGVMKIAQGAAAQQPCQSRQEGQVPP</sequence>
<gene>
    <name evidence="1" type="ORF">CJ240_06895</name>
</gene>
<comment type="caution">
    <text evidence="1">The sequence shown here is derived from an EMBL/GenBank/DDBJ whole genome shotgun (WGS) entry which is preliminary data.</text>
</comment>
<reference evidence="1 2" key="1">
    <citation type="submission" date="2017-09" db="EMBL/GenBank/DDBJ databases">
        <title>Bacterial strain isolated from the female urinary microbiota.</title>
        <authorList>
            <person name="Thomas-White K."/>
            <person name="Kumar N."/>
            <person name="Forster S."/>
            <person name="Putonti C."/>
            <person name="Lawley T."/>
            <person name="Wolfe A.J."/>
        </authorList>
    </citation>
    <scope>NUCLEOTIDE SEQUENCE [LARGE SCALE GENOMIC DNA]</scope>
    <source>
        <strain evidence="1 2">UMB0744</strain>
    </source>
</reference>
<name>A0ABX4UP57_9ACTO</name>
<keyword evidence="2" id="KW-1185">Reference proteome</keyword>
<evidence type="ECO:0000313" key="2">
    <source>
        <dbReference type="Proteomes" id="UP000243201"/>
    </source>
</evidence>
<accession>A0ABX4UP57</accession>